<accession>A0A8H4QR49</accession>
<evidence type="ECO:0000313" key="2">
    <source>
        <dbReference type="Proteomes" id="UP000566819"/>
    </source>
</evidence>
<dbReference type="OrthoDB" id="4955151at2759"/>
<sequence>METHYDTRAHHLPHATHGGSLWNFHRHQDVFLDDIDCDDAATFARAVEQAPSTPQPPTARNVSCGGKCKMPEAECIEVLREHLSKAEAAVDAVDLSRRSGVNGQAKGASSQPVVPQVLFPGIQHCGGCSRSPAWDAIEVPSRWFTTQGRRDENSVIRVPTTNLSQLMNAPPTPGFVLVDTWEEKTVNKLPGTISHAAAAPAWSLTNVEVQCLDDGEGNAEAWAEQRLHSREHPSGVAVGTFRYQTHLPILGCAQDDLAYQMFAIGLLRNARVLSNVMCSVELYQTAAKLLEMRDTTMASGIDTRIGGLRISTAAATFPKIHIKGALPPKLSGYATCPTAAYNDLCDRERASGGMRNTSIFAMSLGYDRGVYGGSIAGLWALMDSAFMFDYSTGTHNLHLAEKICNTFTMVRGHDTGNPELNAHLLDMITVKACNFTALKAKAALEDQRHRLRSKPCVVIWDDLAAMSRFRLADAVFCHVWYDCPGDEASLAMVGLGCAIHDLIDIGPDISCGEISNIIPSLTGGDLSLEAIWSVYVGLVAALEWYATNDPFNPAALAILYTHWWQLDNMRHRTVTLMSRIAPSPEYAVSPEKLTSPPSFDTFTHKNGLKYEKGRTVLDLQRVELDRIEDTKFEDIQGVITKLVRPVLEFSGRKGTHLPVEATYCADVLEACLSRQHSEKIRLLWRLLLVMWKCGAMWKVVLASTQYIHQGYTNCDRHRDDYNETTWHSHHHPTSGSEGAAGGLKRRLSGLSQLFKRK</sequence>
<protein>
    <submittedName>
        <fullName evidence="1">Uncharacterized protein</fullName>
    </submittedName>
</protein>
<name>A0A8H4QR49_9HELO</name>
<keyword evidence="2" id="KW-1185">Reference proteome</keyword>
<dbReference type="EMBL" id="JAAMPI010002282">
    <property type="protein sequence ID" value="KAF4615875.1"/>
    <property type="molecule type" value="Genomic_DNA"/>
</dbReference>
<organism evidence="1 2">
    <name type="scientific">Cudoniella acicularis</name>
    <dbReference type="NCBI Taxonomy" id="354080"/>
    <lineage>
        <taxon>Eukaryota</taxon>
        <taxon>Fungi</taxon>
        <taxon>Dikarya</taxon>
        <taxon>Ascomycota</taxon>
        <taxon>Pezizomycotina</taxon>
        <taxon>Leotiomycetes</taxon>
        <taxon>Helotiales</taxon>
        <taxon>Tricladiaceae</taxon>
        <taxon>Cudoniella</taxon>
    </lineage>
</organism>
<reference evidence="1 2" key="1">
    <citation type="submission" date="2020-03" db="EMBL/GenBank/DDBJ databases">
        <title>Draft Genome Sequence of Cudoniella acicularis.</title>
        <authorList>
            <person name="Buettner E."/>
            <person name="Kellner H."/>
        </authorList>
    </citation>
    <scope>NUCLEOTIDE SEQUENCE [LARGE SCALE GENOMIC DNA]</scope>
    <source>
        <strain evidence="1 2">DSM 108380</strain>
    </source>
</reference>
<dbReference type="AlphaFoldDB" id="A0A8H4QR49"/>
<gene>
    <name evidence="1" type="ORF">G7Y89_g15239</name>
</gene>
<dbReference type="Proteomes" id="UP000566819">
    <property type="component" value="Unassembled WGS sequence"/>
</dbReference>
<comment type="caution">
    <text evidence="1">The sequence shown here is derived from an EMBL/GenBank/DDBJ whole genome shotgun (WGS) entry which is preliminary data.</text>
</comment>
<proteinExistence type="predicted"/>
<evidence type="ECO:0000313" key="1">
    <source>
        <dbReference type="EMBL" id="KAF4615875.1"/>
    </source>
</evidence>